<dbReference type="Proteomes" id="UP000678679">
    <property type="component" value="Chromosome 1"/>
</dbReference>
<feature type="domain" description="FecR protein" evidence="2">
    <location>
        <begin position="131"/>
        <end position="211"/>
    </location>
</feature>
<evidence type="ECO:0000259" key="2">
    <source>
        <dbReference type="Pfam" id="PF04773"/>
    </source>
</evidence>
<evidence type="ECO:0000259" key="3">
    <source>
        <dbReference type="Pfam" id="PF16344"/>
    </source>
</evidence>
<evidence type="ECO:0000313" key="4">
    <source>
        <dbReference type="EMBL" id="QWG00909.1"/>
    </source>
</evidence>
<dbReference type="AlphaFoldDB" id="A0AAX1N079"/>
<evidence type="ECO:0000256" key="1">
    <source>
        <dbReference type="SAM" id="Phobius"/>
    </source>
</evidence>
<keyword evidence="1" id="KW-0472">Membrane</keyword>
<keyword evidence="1" id="KW-1133">Transmembrane helix</keyword>
<keyword evidence="1" id="KW-0812">Transmembrane</keyword>
<dbReference type="InterPro" id="IPR032508">
    <property type="entry name" value="FecR_C"/>
</dbReference>
<gene>
    <name evidence="4" type="ORF">KMW28_14740</name>
</gene>
<dbReference type="PANTHER" id="PTHR30273">
    <property type="entry name" value="PERIPLASMIC SIGNAL SENSOR AND SIGMA FACTOR ACTIVATOR FECR-RELATED"/>
    <property type="match status" value="1"/>
</dbReference>
<dbReference type="InterPro" id="IPR012373">
    <property type="entry name" value="Ferrdict_sens_TM"/>
</dbReference>
<dbReference type="Gene3D" id="3.55.50.30">
    <property type="match status" value="1"/>
</dbReference>
<evidence type="ECO:0000313" key="5">
    <source>
        <dbReference type="Proteomes" id="UP000678679"/>
    </source>
</evidence>
<name>A0AAX1N079_9BACT</name>
<reference evidence="4 5" key="1">
    <citation type="submission" date="2021-05" db="EMBL/GenBank/DDBJ databases">
        <title>Comparative genomic studies on the polysaccharide-degrading batcterial strains of the Flammeovirga genus.</title>
        <authorList>
            <person name="Zewei F."/>
            <person name="Zheng Z."/>
            <person name="Yu L."/>
            <person name="Ruyue G."/>
            <person name="Yanhong M."/>
            <person name="Yuanyuan C."/>
            <person name="Jingyan G."/>
            <person name="Wenjun H."/>
        </authorList>
    </citation>
    <scope>NUCLEOTIDE SEQUENCE [LARGE SCALE GENOMIC DNA]</scope>
    <source>
        <strain evidence="4 5">NBRC:100898</strain>
    </source>
</reference>
<dbReference type="Pfam" id="PF16344">
    <property type="entry name" value="FecR_C"/>
    <property type="match status" value="1"/>
</dbReference>
<keyword evidence="5" id="KW-1185">Reference proteome</keyword>
<sequence>MEENQKIEDILIAKHLAGDISFEEELQLDAWVKKSEENQLHFEGMKAVWEATQPGKVSAAVDVDKAWNKFSEEIETKKGKTIQFTPWQMVSAAVAAMLVIFFGVRFFQQSNTTVVDDVQRFATTTSTLLDTLNDGSVITLNQESALAVQSFDGNSREMTLDGEAYFEVAHNEDQPFIVHTKYGDVTVLGTKFNVNTLDNKVTVTVTDGLVKLTAPNKKYVLLPKGKQGIYASGQAVPLKNEVNVVNEMFWKHQKLEFKNAEFQEVVKSIEKAYDVKIEVNNENLYHKEVTSSFDHESIEGVLQVMEATLNLRVQKTADKQYLID</sequence>
<organism evidence="4 5">
    <name type="scientific">Flammeovirga yaeyamensis</name>
    <dbReference type="NCBI Taxonomy" id="367791"/>
    <lineage>
        <taxon>Bacteria</taxon>
        <taxon>Pseudomonadati</taxon>
        <taxon>Bacteroidota</taxon>
        <taxon>Cytophagia</taxon>
        <taxon>Cytophagales</taxon>
        <taxon>Flammeovirgaceae</taxon>
        <taxon>Flammeovirga</taxon>
    </lineage>
</organism>
<proteinExistence type="predicted"/>
<dbReference type="GO" id="GO:0016989">
    <property type="term" value="F:sigma factor antagonist activity"/>
    <property type="evidence" value="ECO:0007669"/>
    <property type="project" value="TreeGrafter"/>
</dbReference>
<feature type="transmembrane region" description="Helical" evidence="1">
    <location>
        <begin position="87"/>
        <end position="107"/>
    </location>
</feature>
<dbReference type="KEGG" id="fya:KMW28_14740"/>
<dbReference type="Gene3D" id="2.60.120.1440">
    <property type="match status" value="1"/>
</dbReference>
<dbReference type="Pfam" id="PF04773">
    <property type="entry name" value="FecR"/>
    <property type="match status" value="1"/>
</dbReference>
<dbReference type="PIRSF" id="PIRSF018266">
    <property type="entry name" value="FecR"/>
    <property type="match status" value="1"/>
</dbReference>
<dbReference type="PANTHER" id="PTHR30273:SF2">
    <property type="entry name" value="PROTEIN FECR"/>
    <property type="match status" value="1"/>
</dbReference>
<protein>
    <submittedName>
        <fullName evidence="4">FecR domain-containing protein</fullName>
    </submittedName>
</protein>
<accession>A0AAX1N079</accession>
<dbReference type="RefSeq" id="WP_169665222.1">
    <property type="nucleotide sequence ID" value="NZ_CP076132.1"/>
</dbReference>
<dbReference type="EMBL" id="CP076132">
    <property type="protein sequence ID" value="QWG00909.1"/>
    <property type="molecule type" value="Genomic_DNA"/>
</dbReference>
<feature type="domain" description="Protein FecR C-terminal" evidence="3">
    <location>
        <begin position="254"/>
        <end position="321"/>
    </location>
</feature>
<dbReference type="InterPro" id="IPR006860">
    <property type="entry name" value="FecR"/>
</dbReference>